<dbReference type="WBParaSite" id="L893_g8880.t1">
    <property type="protein sequence ID" value="L893_g8880.t1"/>
    <property type="gene ID" value="L893_g8880"/>
</dbReference>
<proteinExistence type="predicted"/>
<sequence length="123" mass="13637">MAIVQLSKADSLKANEASRLPVPEWVPSSGQSLERTVPRVCSGVLVRHVTNCYHAIAFPLNGFARPGRRQAGKKASTRLFDMFLPKTNFTGSPIVSTHSKVEKREGVGQAFNEMWPSQILMKR</sequence>
<evidence type="ECO:0000313" key="2">
    <source>
        <dbReference type="WBParaSite" id="L893_g8880.t1"/>
    </source>
</evidence>
<keyword evidence="1" id="KW-1185">Reference proteome</keyword>
<protein>
    <submittedName>
        <fullName evidence="2">Uncharacterized protein</fullName>
    </submittedName>
</protein>
<evidence type="ECO:0000313" key="1">
    <source>
        <dbReference type="Proteomes" id="UP000095287"/>
    </source>
</evidence>
<reference evidence="2" key="1">
    <citation type="submission" date="2016-11" db="UniProtKB">
        <authorList>
            <consortium name="WormBaseParasite"/>
        </authorList>
    </citation>
    <scope>IDENTIFICATION</scope>
</reference>
<accession>A0A1I8ATE3</accession>
<organism evidence="1 2">
    <name type="scientific">Steinernema glaseri</name>
    <dbReference type="NCBI Taxonomy" id="37863"/>
    <lineage>
        <taxon>Eukaryota</taxon>
        <taxon>Metazoa</taxon>
        <taxon>Ecdysozoa</taxon>
        <taxon>Nematoda</taxon>
        <taxon>Chromadorea</taxon>
        <taxon>Rhabditida</taxon>
        <taxon>Tylenchina</taxon>
        <taxon>Panagrolaimomorpha</taxon>
        <taxon>Strongyloidoidea</taxon>
        <taxon>Steinernematidae</taxon>
        <taxon>Steinernema</taxon>
    </lineage>
</organism>
<dbReference type="Proteomes" id="UP000095287">
    <property type="component" value="Unplaced"/>
</dbReference>
<name>A0A1I8ATE3_9BILA</name>
<dbReference type="AlphaFoldDB" id="A0A1I8ATE3"/>